<accession>A0A849C8Z8</accession>
<reference evidence="2 3" key="1">
    <citation type="submission" date="2020-05" db="EMBL/GenBank/DDBJ databases">
        <title>MicrobeNet Type strains.</title>
        <authorList>
            <person name="Nicholson A.C."/>
        </authorList>
    </citation>
    <scope>NUCLEOTIDE SEQUENCE [LARGE SCALE GENOMIC DNA]</scope>
    <source>
        <strain evidence="2 3">JCM 3224</strain>
    </source>
</reference>
<name>A0A849C8Z8_9NOCA</name>
<dbReference type="EMBL" id="JABELX010000013">
    <property type="protein sequence ID" value="NNH74208.1"/>
    <property type="molecule type" value="Genomic_DNA"/>
</dbReference>
<organism evidence="2 3">
    <name type="scientific">Nocardia uniformis</name>
    <dbReference type="NCBI Taxonomy" id="53432"/>
    <lineage>
        <taxon>Bacteria</taxon>
        <taxon>Bacillati</taxon>
        <taxon>Actinomycetota</taxon>
        <taxon>Actinomycetes</taxon>
        <taxon>Mycobacteriales</taxon>
        <taxon>Nocardiaceae</taxon>
        <taxon>Nocardia</taxon>
    </lineage>
</organism>
<evidence type="ECO:0000256" key="1">
    <source>
        <dbReference type="ARBA" id="ARBA00022993"/>
    </source>
</evidence>
<proteinExistence type="predicted"/>
<dbReference type="PANTHER" id="PTHR34822">
    <property type="entry name" value="GRPB DOMAIN PROTEIN (AFU_ORTHOLOGUE AFUA_1G01530)"/>
    <property type="match status" value="1"/>
</dbReference>
<evidence type="ECO:0000313" key="2">
    <source>
        <dbReference type="EMBL" id="NNH74208.1"/>
    </source>
</evidence>
<dbReference type="Proteomes" id="UP000586827">
    <property type="component" value="Unassembled WGS sequence"/>
</dbReference>
<dbReference type="RefSeq" id="WP_067523607.1">
    <property type="nucleotide sequence ID" value="NZ_JABELX010000013.1"/>
</dbReference>
<dbReference type="Pfam" id="PF04229">
    <property type="entry name" value="GrpB"/>
    <property type="match status" value="1"/>
</dbReference>
<dbReference type="SUPFAM" id="SSF81301">
    <property type="entry name" value="Nucleotidyltransferase"/>
    <property type="match status" value="1"/>
</dbReference>
<dbReference type="Gene3D" id="3.30.460.10">
    <property type="entry name" value="Beta Polymerase, domain 2"/>
    <property type="match status" value="1"/>
</dbReference>
<dbReference type="InterPro" id="IPR007344">
    <property type="entry name" value="GrpB/CoaE"/>
</dbReference>
<keyword evidence="3" id="KW-1185">Reference proteome</keyword>
<comment type="caution">
    <text evidence="2">The sequence shown here is derived from an EMBL/GenBank/DDBJ whole genome shotgun (WGS) entry which is preliminary data.</text>
</comment>
<dbReference type="PANTHER" id="PTHR34822:SF1">
    <property type="entry name" value="GRPB FAMILY PROTEIN"/>
    <property type="match status" value="1"/>
</dbReference>
<dbReference type="InterPro" id="IPR043519">
    <property type="entry name" value="NT_sf"/>
</dbReference>
<dbReference type="AlphaFoldDB" id="A0A849C8Z8"/>
<gene>
    <name evidence="2" type="ORF">HLB23_30895</name>
</gene>
<protein>
    <submittedName>
        <fullName evidence="2">GrpB family protein</fullName>
    </submittedName>
</protein>
<evidence type="ECO:0000313" key="3">
    <source>
        <dbReference type="Proteomes" id="UP000586827"/>
    </source>
</evidence>
<dbReference type="GO" id="GO:0015937">
    <property type="term" value="P:coenzyme A biosynthetic process"/>
    <property type="evidence" value="ECO:0007669"/>
    <property type="project" value="UniProtKB-KW"/>
</dbReference>
<sequence>MATSGSDDDLAAATIGELKPYAIQVVLEDYNPRWPNWYAAEAASVRDALGSLVLRLEHTGSTSVPGLAAKPVIDILLAVPDTTDEAAYIPALEGIGYTLRIREPHWYEHRCLIRRVEDGAPYNVNLHVFSPELAAVEIERMLAFRDRLRTHDGDRAYYDATKRELAQRSWKYVQHYADAKSDVVEAIMARALQG</sequence>
<keyword evidence="1" id="KW-0173">Coenzyme A biosynthesis</keyword>